<accession>A0A811RE87</accession>
<keyword evidence="3" id="KW-1185">Reference proteome</keyword>
<proteinExistence type="predicted"/>
<dbReference type="EMBL" id="CAJGYO010000014">
    <property type="protein sequence ID" value="CAD6268304.1"/>
    <property type="molecule type" value="Genomic_DNA"/>
</dbReference>
<evidence type="ECO:0000259" key="1">
    <source>
        <dbReference type="Pfam" id="PF08787"/>
    </source>
</evidence>
<dbReference type="Proteomes" id="UP000604825">
    <property type="component" value="Unassembled WGS sequence"/>
</dbReference>
<reference evidence="2" key="1">
    <citation type="submission" date="2020-10" db="EMBL/GenBank/DDBJ databases">
        <authorList>
            <person name="Han B."/>
            <person name="Lu T."/>
            <person name="Zhao Q."/>
            <person name="Huang X."/>
            <person name="Zhao Y."/>
        </authorList>
    </citation>
    <scope>NUCLEOTIDE SEQUENCE</scope>
</reference>
<comment type="caution">
    <text evidence="2">The sequence shown here is derived from an EMBL/GenBank/DDBJ whole genome shotgun (WGS) entry which is preliminary data.</text>
</comment>
<dbReference type="InterPro" id="IPR014895">
    <property type="entry name" value="Alginate_lyase_2"/>
</dbReference>
<feature type="domain" description="Alginate lyase 2" evidence="1">
    <location>
        <begin position="72"/>
        <end position="176"/>
    </location>
</feature>
<dbReference type="PANTHER" id="PTHR33681:SF8">
    <property type="entry name" value="BINDING PROTEIN, PUTATIVE-RELATED"/>
    <property type="match status" value="1"/>
</dbReference>
<name>A0A811RE87_9POAL</name>
<dbReference type="PANTHER" id="PTHR33681">
    <property type="entry name" value="BINDING PROTEIN, PUTATIVE, EXPRESSED-RELATED"/>
    <property type="match status" value="1"/>
</dbReference>
<dbReference type="OrthoDB" id="4221926at2759"/>
<dbReference type="Pfam" id="PF08787">
    <property type="entry name" value="Alginate_lyase2"/>
    <property type="match status" value="1"/>
</dbReference>
<sequence>MPPRRPAIGGNDDPTAGFEKVELSDSDFVVQSPYNVPKSQRFQYRNGVRTFWVYRNDKPFNTATHTNPHSEVMIRWQIHNEEGTAHATVLILHVYDRVLRFYDGAGVEADIYDRWFRLNVLVHDVAASTVAVYVDRRRKFGASVIPSDSYCFKFGVYMQHQDQSSCMESRWTNIALYTKH</sequence>
<dbReference type="InterPro" id="IPR013320">
    <property type="entry name" value="ConA-like_dom_sf"/>
</dbReference>
<gene>
    <name evidence="2" type="ORF">NCGR_LOCUS51609</name>
</gene>
<evidence type="ECO:0000313" key="3">
    <source>
        <dbReference type="Proteomes" id="UP000604825"/>
    </source>
</evidence>
<organism evidence="2 3">
    <name type="scientific">Miscanthus lutarioriparius</name>
    <dbReference type="NCBI Taxonomy" id="422564"/>
    <lineage>
        <taxon>Eukaryota</taxon>
        <taxon>Viridiplantae</taxon>
        <taxon>Streptophyta</taxon>
        <taxon>Embryophyta</taxon>
        <taxon>Tracheophyta</taxon>
        <taxon>Spermatophyta</taxon>
        <taxon>Magnoliopsida</taxon>
        <taxon>Liliopsida</taxon>
        <taxon>Poales</taxon>
        <taxon>Poaceae</taxon>
        <taxon>PACMAD clade</taxon>
        <taxon>Panicoideae</taxon>
        <taxon>Andropogonodae</taxon>
        <taxon>Andropogoneae</taxon>
        <taxon>Saccharinae</taxon>
        <taxon>Miscanthus</taxon>
    </lineage>
</organism>
<dbReference type="AlphaFoldDB" id="A0A811RE87"/>
<dbReference type="SUPFAM" id="SSF49899">
    <property type="entry name" value="Concanavalin A-like lectins/glucanases"/>
    <property type="match status" value="1"/>
</dbReference>
<evidence type="ECO:0000313" key="2">
    <source>
        <dbReference type="EMBL" id="CAD6268304.1"/>
    </source>
</evidence>
<protein>
    <recommendedName>
        <fullName evidence="1">Alginate lyase 2 domain-containing protein</fullName>
    </recommendedName>
</protein>